<organism evidence="3">
    <name type="scientific">Cladocopium goreaui</name>
    <dbReference type="NCBI Taxonomy" id="2562237"/>
    <lineage>
        <taxon>Eukaryota</taxon>
        <taxon>Sar</taxon>
        <taxon>Alveolata</taxon>
        <taxon>Dinophyceae</taxon>
        <taxon>Suessiales</taxon>
        <taxon>Symbiodiniaceae</taxon>
        <taxon>Cladocopium</taxon>
    </lineage>
</organism>
<name>A0A9P1FJL7_9DINO</name>
<dbReference type="EMBL" id="CAMXCT010000499">
    <property type="protein sequence ID" value="CAI3979594.1"/>
    <property type="molecule type" value="Genomic_DNA"/>
</dbReference>
<keyword evidence="2" id="KW-0732">Signal</keyword>
<evidence type="ECO:0000313" key="5">
    <source>
        <dbReference type="Proteomes" id="UP001152797"/>
    </source>
</evidence>
<dbReference type="EMBL" id="CAMXCT020000499">
    <property type="protein sequence ID" value="CAL1132969.1"/>
    <property type="molecule type" value="Genomic_DNA"/>
</dbReference>
<accession>A0A9P1FJL7</accession>
<evidence type="ECO:0000256" key="1">
    <source>
        <dbReference type="SAM" id="MobiDB-lite"/>
    </source>
</evidence>
<evidence type="ECO:0000256" key="2">
    <source>
        <dbReference type="SAM" id="SignalP"/>
    </source>
</evidence>
<feature type="region of interest" description="Disordered" evidence="1">
    <location>
        <begin position="180"/>
        <end position="224"/>
    </location>
</feature>
<feature type="signal peptide" evidence="2">
    <location>
        <begin position="1"/>
        <end position="19"/>
    </location>
</feature>
<dbReference type="EMBL" id="CAMXCT030000499">
    <property type="protein sequence ID" value="CAL4766906.1"/>
    <property type="molecule type" value="Genomic_DNA"/>
</dbReference>
<dbReference type="Proteomes" id="UP001152797">
    <property type="component" value="Unassembled WGS sequence"/>
</dbReference>
<feature type="region of interest" description="Disordered" evidence="1">
    <location>
        <begin position="338"/>
        <end position="358"/>
    </location>
</feature>
<reference evidence="4" key="2">
    <citation type="submission" date="2024-04" db="EMBL/GenBank/DDBJ databases">
        <authorList>
            <person name="Chen Y."/>
            <person name="Shah S."/>
            <person name="Dougan E. K."/>
            <person name="Thang M."/>
            <person name="Chan C."/>
        </authorList>
    </citation>
    <scope>NUCLEOTIDE SEQUENCE [LARGE SCALE GENOMIC DNA]</scope>
</reference>
<keyword evidence="5" id="KW-1185">Reference proteome</keyword>
<comment type="caution">
    <text evidence="3">The sequence shown here is derived from an EMBL/GenBank/DDBJ whole genome shotgun (WGS) entry which is preliminary data.</text>
</comment>
<evidence type="ECO:0000313" key="3">
    <source>
        <dbReference type="EMBL" id="CAI3979594.1"/>
    </source>
</evidence>
<feature type="compositionally biased region" description="Basic and acidic residues" evidence="1">
    <location>
        <begin position="186"/>
        <end position="215"/>
    </location>
</feature>
<protein>
    <submittedName>
        <fullName evidence="3">Uncharacterized protein</fullName>
    </submittedName>
</protein>
<reference evidence="3" key="1">
    <citation type="submission" date="2022-10" db="EMBL/GenBank/DDBJ databases">
        <authorList>
            <person name="Chen Y."/>
            <person name="Dougan E. K."/>
            <person name="Chan C."/>
            <person name="Rhodes N."/>
            <person name="Thang M."/>
        </authorList>
    </citation>
    <scope>NUCLEOTIDE SEQUENCE</scope>
</reference>
<gene>
    <name evidence="3" type="ORF">C1SCF055_LOCUS7532</name>
</gene>
<dbReference type="AlphaFoldDB" id="A0A9P1FJL7"/>
<dbReference type="OrthoDB" id="427691at2759"/>
<proteinExistence type="predicted"/>
<evidence type="ECO:0000313" key="4">
    <source>
        <dbReference type="EMBL" id="CAL1132969.1"/>
    </source>
</evidence>
<sequence>MRWTSGCAFWLFALLPGQAEEAIPDKVGVEVHLTKQERTALKKLECSMCKVIISEMHTEVTRHSMTAKGAGSEEQVWETSNAMCLALLQKYGLRLGETPSLEKKAEDDEMALAAAAQAGRQQEFMRAMLVLKMGCQQWLEDYGGDTSGFVYKSVKEGSQSPAGAAQEFCVRSRLCGKAKERKKKQDAKEKERLKKRMKMAEEAEKKEQEKRKEDPMSSLPEDSKFGIQRMLEMARDDPLHYMDEEAQERVHKARGDLRCPVCSKVLEEAFNVLSTRPKSLQSEHDILTVMEKMCTGGPDLSMPSYFGVEPPPLAAEWTDRWRPKLDKKSGRYSLKPFGKGAKGRQKWRKLSEEGKQKPLGMEENEQDMILTMTCKDVLEPERFSESLFQHMASCEVISGCRAASAAANDVCRGAGGEPCGAMA</sequence>
<feature type="chain" id="PRO_5043271983" evidence="2">
    <location>
        <begin position="20"/>
        <end position="423"/>
    </location>
</feature>